<dbReference type="KEGG" id="cut:CUTER_09200"/>
<protein>
    <submittedName>
        <fullName evidence="1">Putative DUF2993 family protein</fullName>
    </submittedName>
</protein>
<evidence type="ECO:0000313" key="1">
    <source>
        <dbReference type="EMBL" id="AKK11809.1"/>
    </source>
</evidence>
<dbReference type="AlphaFoldDB" id="A0A0G3HES5"/>
<gene>
    <name evidence="1" type="ORF">CUTER_09200</name>
</gene>
<organism evidence="1 2">
    <name type="scientific">Corynebacterium uterequi</name>
    <dbReference type="NCBI Taxonomy" id="1072256"/>
    <lineage>
        <taxon>Bacteria</taxon>
        <taxon>Bacillati</taxon>
        <taxon>Actinomycetota</taxon>
        <taxon>Actinomycetes</taxon>
        <taxon>Mycobacteriales</taxon>
        <taxon>Corynebacteriaceae</taxon>
        <taxon>Corynebacterium</taxon>
    </lineage>
</organism>
<reference evidence="1 2" key="1">
    <citation type="journal article" date="2015" name="Genome Announc.">
        <title>Virulence Factor Genes Detected in the Complete Genome Sequence of Corynebacterium uterequi DSM 45634, Isolated from the Uterus of a Maiden Mare.</title>
        <authorList>
            <person name="Ruckert C."/>
            <person name="Kriete M."/>
            <person name="Jaenicke S."/>
            <person name="Winkler A."/>
            <person name="Tauch A."/>
        </authorList>
    </citation>
    <scope>NUCLEOTIDE SEQUENCE [LARGE SCALE GENOMIC DNA]</scope>
    <source>
        <strain evidence="1 2">DSM 45634</strain>
    </source>
</reference>
<dbReference type="EMBL" id="CP011546">
    <property type="protein sequence ID" value="AKK11809.1"/>
    <property type="molecule type" value="Genomic_DNA"/>
</dbReference>
<sequence>MVLVIAVGVGGAYLVDSVAAIRVESRLSADIEASAGLPTSPDVYIAGTPYLAATATGEITRITVNSLDVPVDGLGIVNARTELANIKTTPEQVLSGNLLGSHAELMKRIISLDGVAFGNLLGMTDLDIANPYNIAPSGGVASEAQLTGTPDGFDEPVSVIVDLRLVGPEFRMTVTDVLDAPQGRTKDAVEAFTYTLDTRRLPLAGQASLVQVIGGSLYFEAQRYHVTVQPDVLAPVASSDGTWSDFDQ</sequence>
<dbReference type="Proteomes" id="UP000035548">
    <property type="component" value="Chromosome"/>
</dbReference>
<dbReference type="PATRIC" id="fig|1072256.5.peg.1812"/>
<name>A0A0G3HES5_9CORY</name>
<dbReference type="STRING" id="1072256.CUTER_09200"/>
<proteinExistence type="predicted"/>
<dbReference type="Pfam" id="PF11209">
    <property type="entry name" value="LmeA"/>
    <property type="match status" value="1"/>
</dbReference>
<accession>A0A0G3HES5</accession>
<reference evidence="2" key="2">
    <citation type="submission" date="2015-05" db="EMBL/GenBank/DDBJ databases">
        <title>Complete genome sequence of Corynebacterium uterequi DSM 45634, isolated from the uterus of a maiden mare.</title>
        <authorList>
            <person name="Ruckert C."/>
            <person name="Albersmeier A."/>
            <person name="Winkler A."/>
            <person name="Tauch A."/>
        </authorList>
    </citation>
    <scope>NUCLEOTIDE SEQUENCE [LARGE SCALE GENOMIC DNA]</scope>
    <source>
        <strain evidence="2">DSM 45634</strain>
    </source>
</reference>
<keyword evidence="2" id="KW-1185">Reference proteome</keyword>
<dbReference type="InterPro" id="IPR021373">
    <property type="entry name" value="DUF2993"/>
</dbReference>
<evidence type="ECO:0000313" key="2">
    <source>
        <dbReference type="Proteomes" id="UP000035548"/>
    </source>
</evidence>